<evidence type="ECO:0000256" key="2">
    <source>
        <dbReference type="ARBA" id="ARBA00022475"/>
    </source>
</evidence>
<name>A0A0D7WC53_9FLAO</name>
<dbReference type="OrthoDB" id="1451945at2"/>
<feature type="transmembrane region" description="Helical" evidence="6">
    <location>
        <begin position="114"/>
        <end position="136"/>
    </location>
</feature>
<evidence type="ECO:0000256" key="3">
    <source>
        <dbReference type="ARBA" id="ARBA00022692"/>
    </source>
</evidence>
<keyword evidence="3 6" id="KW-0812">Transmembrane</keyword>
<evidence type="ECO:0000256" key="1">
    <source>
        <dbReference type="ARBA" id="ARBA00004651"/>
    </source>
</evidence>
<keyword evidence="4 6" id="KW-1133">Transmembrane helix</keyword>
<comment type="subcellular location">
    <subcellularLocation>
        <location evidence="1">Cell membrane</location>
        <topology evidence="1">Multi-pass membrane protein</topology>
    </subcellularLocation>
</comment>
<evidence type="ECO:0000256" key="5">
    <source>
        <dbReference type="ARBA" id="ARBA00023136"/>
    </source>
</evidence>
<feature type="transmembrane region" description="Helical" evidence="6">
    <location>
        <begin position="74"/>
        <end position="93"/>
    </location>
</feature>
<keyword evidence="8" id="KW-1185">Reference proteome</keyword>
<feature type="transmembrane region" description="Helical" evidence="6">
    <location>
        <begin position="6"/>
        <end position="28"/>
    </location>
</feature>
<keyword evidence="2" id="KW-1003">Cell membrane</keyword>
<dbReference type="AlphaFoldDB" id="A0A0D7WC53"/>
<dbReference type="GO" id="GO:0005886">
    <property type="term" value="C:plasma membrane"/>
    <property type="evidence" value="ECO:0007669"/>
    <property type="project" value="UniProtKB-SubCell"/>
</dbReference>
<dbReference type="RefSeq" id="WP_044633120.1">
    <property type="nucleotide sequence ID" value="NZ_JTDW01000007.1"/>
</dbReference>
<dbReference type="GO" id="GO:0006865">
    <property type="term" value="P:amino acid transport"/>
    <property type="evidence" value="ECO:0007669"/>
    <property type="project" value="InterPro"/>
</dbReference>
<dbReference type="EMBL" id="JTDW01000007">
    <property type="protein sequence ID" value="KJD35317.1"/>
    <property type="molecule type" value="Genomic_DNA"/>
</dbReference>
<feature type="transmembrane region" description="Helical" evidence="6">
    <location>
        <begin position="40"/>
        <end position="62"/>
    </location>
</feature>
<comment type="caution">
    <text evidence="7">The sequence shown here is derived from an EMBL/GenBank/DDBJ whole genome shotgun (WGS) entry which is preliminary data.</text>
</comment>
<feature type="transmembrane region" description="Helical" evidence="6">
    <location>
        <begin position="189"/>
        <end position="207"/>
    </location>
</feature>
<organism evidence="7 8">
    <name type="scientific">Neotamlana sedimentorum</name>
    <dbReference type="NCBI Taxonomy" id="1435349"/>
    <lineage>
        <taxon>Bacteria</taxon>
        <taxon>Pseudomonadati</taxon>
        <taxon>Bacteroidota</taxon>
        <taxon>Flavobacteriia</taxon>
        <taxon>Flavobacteriales</taxon>
        <taxon>Flavobacteriaceae</taxon>
        <taxon>Neotamlana</taxon>
    </lineage>
</organism>
<dbReference type="PATRIC" id="fig|1435349.4.peg.3329"/>
<evidence type="ECO:0000256" key="6">
    <source>
        <dbReference type="SAM" id="Phobius"/>
    </source>
</evidence>
<protein>
    <submittedName>
        <fullName evidence="7">Lysine transporter LysE</fullName>
    </submittedName>
</protein>
<dbReference type="InterPro" id="IPR001123">
    <property type="entry name" value="LeuE-type"/>
</dbReference>
<keyword evidence="5 6" id="KW-0472">Membrane</keyword>
<reference evidence="7 8" key="1">
    <citation type="submission" date="2014-11" db="EMBL/GenBank/DDBJ databases">
        <title>Tamlana sedimentorum sp. nov., isolated from shallow sand sediments of the Sea of Japan.</title>
        <authorList>
            <person name="Romanenko L.A."/>
        </authorList>
    </citation>
    <scope>NUCLEOTIDE SEQUENCE [LARGE SCALE GENOMIC DNA]</scope>
    <source>
        <strain evidence="7 8">JCM 19808</strain>
    </source>
</reference>
<feature type="transmembrane region" description="Helical" evidence="6">
    <location>
        <begin position="148"/>
        <end position="169"/>
    </location>
</feature>
<dbReference type="Pfam" id="PF01810">
    <property type="entry name" value="LysE"/>
    <property type="match status" value="1"/>
</dbReference>
<proteinExistence type="predicted"/>
<sequence length="210" mass="23356">MNITFVFLLGLVAAFIAVLPPGMLNITAAKIRLKEGLTRGVMFSIGAVLIVVLQTYIAAIFARYLKMHPEVISVLQKVACGLFIAISLYFFLVAKSEPKKQDKKPKSRSKHSRFFQGVLMSALNVFPIPFQAYMTITLASFGWLDFSISNIVAYVLGTASGSFLVLYLYMAFFDKISEKQFTSQKNMNYIIGSITAIIAVITLINIIKKM</sequence>
<evidence type="ECO:0000313" key="7">
    <source>
        <dbReference type="EMBL" id="KJD35317.1"/>
    </source>
</evidence>
<evidence type="ECO:0000256" key="4">
    <source>
        <dbReference type="ARBA" id="ARBA00022989"/>
    </source>
</evidence>
<evidence type="ECO:0000313" key="8">
    <source>
        <dbReference type="Proteomes" id="UP000032578"/>
    </source>
</evidence>
<accession>A0A0D7WC53</accession>
<dbReference type="STRING" id="1435349.PW52_11675"/>
<dbReference type="Proteomes" id="UP000032578">
    <property type="component" value="Unassembled WGS sequence"/>
</dbReference>
<gene>
    <name evidence="7" type="ORF">PW52_11675</name>
</gene>